<dbReference type="HOGENOM" id="CLU_104975_0_0_9"/>
<evidence type="ECO:0000313" key="2">
    <source>
        <dbReference type="Proteomes" id="UP000001299"/>
    </source>
</evidence>
<dbReference type="STRING" id="515622.bpr_I1818"/>
<dbReference type="Proteomes" id="UP000001299">
    <property type="component" value="Chromosome 1"/>
</dbReference>
<organism evidence="1 2">
    <name type="scientific">Butyrivibrio proteoclasticus (strain ATCC 51982 / DSM 14932 / B316)</name>
    <name type="common">Clostridium proteoclasticum</name>
    <dbReference type="NCBI Taxonomy" id="515622"/>
    <lineage>
        <taxon>Bacteria</taxon>
        <taxon>Bacillati</taxon>
        <taxon>Bacillota</taxon>
        <taxon>Clostridia</taxon>
        <taxon>Lachnospirales</taxon>
        <taxon>Lachnospiraceae</taxon>
        <taxon>Butyrivibrio</taxon>
    </lineage>
</organism>
<dbReference type="RefSeq" id="WP_013281207.1">
    <property type="nucleotide sequence ID" value="NC_014387.1"/>
</dbReference>
<keyword evidence="2" id="KW-1185">Reference proteome</keyword>
<dbReference type="InterPro" id="IPR043779">
    <property type="entry name" value="DUF5721"/>
</dbReference>
<evidence type="ECO:0000313" key="1">
    <source>
        <dbReference type="EMBL" id="ADL34553.1"/>
    </source>
</evidence>
<dbReference type="Pfam" id="PF18988">
    <property type="entry name" value="DUF5721"/>
    <property type="match status" value="1"/>
</dbReference>
<dbReference type="KEGG" id="bpb:bpr_I1818"/>
<dbReference type="EMBL" id="CP001810">
    <property type="protein sequence ID" value="ADL34553.1"/>
    <property type="molecule type" value="Genomic_DNA"/>
</dbReference>
<reference evidence="1 2" key="1">
    <citation type="journal article" date="2010" name="PLoS ONE">
        <title>The glycobiome of the rumen bacterium Butyrivibrio proteoclasticus B316(T) highlights adaptation to a polysaccharide-rich environment.</title>
        <authorList>
            <person name="Kelly W.J."/>
            <person name="Leahy S.C."/>
            <person name="Altermann E."/>
            <person name="Yeoman C.J."/>
            <person name="Dunne J.C."/>
            <person name="Kong Z."/>
            <person name="Pacheco D.M."/>
            <person name="Li D."/>
            <person name="Noel S.J."/>
            <person name="Moon C.D."/>
            <person name="Cookson A.L."/>
            <person name="Attwood G.T."/>
        </authorList>
    </citation>
    <scope>NUCLEOTIDE SEQUENCE [LARGE SCALE GENOMIC DNA]</scope>
    <source>
        <strain evidence="2">ATCC 51982 / DSM 14932 / B316</strain>
    </source>
</reference>
<protein>
    <submittedName>
        <fullName evidence="1">Uncharacterized protein</fullName>
    </submittedName>
</protein>
<accession>E0RVD4</accession>
<sequence>MIAVKISSKKDFMAKLLTTELFDSYYVEEATIETFNTFNIDGHINRDFYKNDDLEDESAVPDEYSKWSELRTLCFDLIKGKRTPLGFKFILHPDNETKNRIVESAGAGLAPSDVLLGINIRFTGDTIIITTGTAFKIFSFDKTIEKAWDEYIPSFMSHSGIDTTDYD</sequence>
<dbReference type="AlphaFoldDB" id="E0RVD4"/>
<name>E0RVD4_BUTPB</name>
<dbReference type="eggNOG" id="ENOG5032RA4">
    <property type="taxonomic scope" value="Bacteria"/>
</dbReference>
<proteinExistence type="predicted"/>
<gene>
    <name evidence="1" type="ordered locus">bpr_I1818</name>
</gene>